<organism evidence="1">
    <name type="scientific">Arundo donax</name>
    <name type="common">Giant reed</name>
    <name type="synonym">Donax arundinaceus</name>
    <dbReference type="NCBI Taxonomy" id="35708"/>
    <lineage>
        <taxon>Eukaryota</taxon>
        <taxon>Viridiplantae</taxon>
        <taxon>Streptophyta</taxon>
        <taxon>Embryophyta</taxon>
        <taxon>Tracheophyta</taxon>
        <taxon>Spermatophyta</taxon>
        <taxon>Magnoliopsida</taxon>
        <taxon>Liliopsida</taxon>
        <taxon>Poales</taxon>
        <taxon>Poaceae</taxon>
        <taxon>PACMAD clade</taxon>
        <taxon>Arundinoideae</taxon>
        <taxon>Arundineae</taxon>
        <taxon>Arundo</taxon>
    </lineage>
</organism>
<reference evidence="1" key="2">
    <citation type="journal article" date="2015" name="Data Brief">
        <title>Shoot transcriptome of the giant reed, Arundo donax.</title>
        <authorList>
            <person name="Barrero R.A."/>
            <person name="Guerrero F.D."/>
            <person name="Moolhuijzen P."/>
            <person name="Goolsby J.A."/>
            <person name="Tidwell J."/>
            <person name="Bellgard S.E."/>
            <person name="Bellgard M.I."/>
        </authorList>
    </citation>
    <scope>NUCLEOTIDE SEQUENCE</scope>
    <source>
        <tissue evidence="1">Shoot tissue taken approximately 20 cm above the soil surface</tissue>
    </source>
</reference>
<evidence type="ECO:0000313" key="1">
    <source>
        <dbReference type="EMBL" id="JAE25921.1"/>
    </source>
</evidence>
<proteinExistence type="predicted"/>
<reference evidence="1" key="1">
    <citation type="submission" date="2014-09" db="EMBL/GenBank/DDBJ databases">
        <authorList>
            <person name="Magalhaes I.L.F."/>
            <person name="Oliveira U."/>
            <person name="Santos F.R."/>
            <person name="Vidigal T.H.D.A."/>
            <person name="Brescovit A.D."/>
            <person name="Santos A.J."/>
        </authorList>
    </citation>
    <scope>NUCLEOTIDE SEQUENCE</scope>
    <source>
        <tissue evidence="1">Shoot tissue taken approximately 20 cm above the soil surface</tissue>
    </source>
</reference>
<dbReference type="AlphaFoldDB" id="A0A0A9GTN5"/>
<name>A0A0A9GTN5_ARUDO</name>
<accession>A0A0A9GTN5</accession>
<dbReference type="EMBL" id="GBRH01171975">
    <property type="protein sequence ID" value="JAE25921.1"/>
    <property type="molecule type" value="Transcribed_RNA"/>
</dbReference>
<sequence>MTSLVPEMIFLWCFLCDNEWISNQMFKLYALS</sequence>
<protein>
    <submittedName>
        <fullName evidence="1">Uncharacterized protein</fullName>
    </submittedName>
</protein>